<keyword evidence="1" id="KW-0812">Transmembrane</keyword>
<dbReference type="OMA" id="LLIWLMH"/>
<evidence type="ECO:0000256" key="1">
    <source>
        <dbReference type="SAM" id="Phobius"/>
    </source>
</evidence>
<dbReference type="OrthoDB" id="291248at2759"/>
<dbReference type="EMBL" id="CAJJDP010000088">
    <property type="protein sequence ID" value="CAD8187067.1"/>
    <property type="molecule type" value="Genomic_DNA"/>
</dbReference>
<keyword evidence="1" id="KW-0472">Membrane</keyword>
<gene>
    <name evidence="2" type="ORF">POCTA_138.1.T0890092</name>
</gene>
<feature type="transmembrane region" description="Helical" evidence="1">
    <location>
        <begin position="120"/>
        <end position="147"/>
    </location>
</feature>
<evidence type="ECO:0000313" key="2">
    <source>
        <dbReference type="EMBL" id="CAD8187067.1"/>
    </source>
</evidence>
<keyword evidence="1" id="KW-1133">Transmembrane helix</keyword>
<name>A0A8S1WEA2_PAROT</name>
<sequence>MLLIWLMHFDYRWCWRKSIPFFGYFWILTAIIKFSQLVQLFDEYRSVVLIIQAVLAIKIHLAIMNKKNEKNIEQYKKRVDVKTEMTLWVQKKVLKTITGKSAFLFSLFDVFWIYQDLFAFITVMPVIMTLGGFAVIKLSALVVSWAYPELYIKLNRKLN</sequence>
<dbReference type="AlphaFoldDB" id="A0A8S1WEA2"/>
<accession>A0A8S1WEA2</accession>
<keyword evidence="3" id="KW-1185">Reference proteome</keyword>
<protein>
    <submittedName>
        <fullName evidence="2">Uncharacterized protein</fullName>
    </submittedName>
</protein>
<dbReference type="Proteomes" id="UP000683925">
    <property type="component" value="Unassembled WGS sequence"/>
</dbReference>
<feature type="transmembrane region" description="Helical" evidence="1">
    <location>
        <begin position="44"/>
        <end position="63"/>
    </location>
</feature>
<reference evidence="2" key="1">
    <citation type="submission" date="2021-01" db="EMBL/GenBank/DDBJ databases">
        <authorList>
            <consortium name="Genoscope - CEA"/>
            <person name="William W."/>
        </authorList>
    </citation>
    <scope>NUCLEOTIDE SEQUENCE</scope>
</reference>
<organism evidence="2 3">
    <name type="scientific">Paramecium octaurelia</name>
    <dbReference type="NCBI Taxonomy" id="43137"/>
    <lineage>
        <taxon>Eukaryota</taxon>
        <taxon>Sar</taxon>
        <taxon>Alveolata</taxon>
        <taxon>Ciliophora</taxon>
        <taxon>Intramacronucleata</taxon>
        <taxon>Oligohymenophorea</taxon>
        <taxon>Peniculida</taxon>
        <taxon>Parameciidae</taxon>
        <taxon>Paramecium</taxon>
    </lineage>
</organism>
<feature type="transmembrane region" description="Helical" evidence="1">
    <location>
        <begin position="97"/>
        <end position="114"/>
    </location>
</feature>
<evidence type="ECO:0000313" key="3">
    <source>
        <dbReference type="Proteomes" id="UP000683925"/>
    </source>
</evidence>
<proteinExistence type="predicted"/>
<comment type="caution">
    <text evidence="2">The sequence shown here is derived from an EMBL/GenBank/DDBJ whole genome shotgun (WGS) entry which is preliminary data.</text>
</comment>
<feature type="transmembrane region" description="Helical" evidence="1">
    <location>
        <begin position="21"/>
        <end position="38"/>
    </location>
</feature>